<feature type="region of interest" description="Disordered" evidence="2">
    <location>
        <begin position="3607"/>
        <end position="3653"/>
    </location>
</feature>
<feature type="compositionally biased region" description="Low complexity" evidence="2">
    <location>
        <begin position="515"/>
        <end position="558"/>
    </location>
</feature>
<name>A0A386ZGL8_9NOCA</name>
<feature type="compositionally biased region" description="Basic and acidic residues" evidence="2">
    <location>
        <begin position="808"/>
        <end position="830"/>
    </location>
</feature>
<feature type="compositionally biased region" description="Basic and acidic residues" evidence="2">
    <location>
        <begin position="1359"/>
        <end position="1369"/>
    </location>
</feature>
<dbReference type="InterPro" id="IPR057746">
    <property type="entry name" value="CpnT-like_N"/>
</dbReference>
<feature type="compositionally biased region" description="Basic and acidic residues" evidence="2">
    <location>
        <begin position="1027"/>
        <end position="1041"/>
    </location>
</feature>
<accession>A0A386ZGL8</accession>
<feature type="compositionally biased region" description="Low complexity" evidence="2">
    <location>
        <begin position="3637"/>
        <end position="3649"/>
    </location>
</feature>
<feature type="region of interest" description="Disordered" evidence="2">
    <location>
        <begin position="4332"/>
        <end position="4407"/>
    </location>
</feature>
<evidence type="ECO:0000313" key="6">
    <source>
        <dbReference type="Proteomes" id="UP000267164"/>
    </source>
</evidence>
<dbReference type="Proteomes" id="UP000267164">
    <property type="component" value="Chromosome"/>
</dbReference>
<feature type="region of interest" description="Disordered" evidence="2">
    <location>
        <begin position="6243"/>
        <end position="6728"/>
    </location>
</feature>
<dbReference type="EMBL" id="CP032568">
    <property type="protein sequence ID" value="AYF77052.1"/>
    <property type="molecule type" value="Genomic_DNA"/>
</dbReference>
<feature type="region of interest" description="Disordered" evidence="2">
    <location>
        <begin position="348"/>
        <end position="1137"/>
    </location>
</feature>
<feature type="compositionally biased region" description="Low complexity" evidence="2">
    <location>
        <begin position="6443"/>
        <end position="6456"/>
    </location>
</feature>
<evidence type="ECO:0000256" key="2">
    <source>
        <dbReference type="SAM" id="MobiDB-lite"/>
    </source>
</evidence>
<feature type="compositionally biased region" description="Polar residues" evidence="2">
    <location>
        <begin position="720"/>
        <end position="734"/>
    </location>
</feature>
<feature type="region of interest" description="Disordered" evidence="2">
    <location>
        <begin position="2996"/>
        <end position="3016"/>
    </location>
</feature>
<feature type="compositionally biased region" description="Basic and acidic residues" evidence="2">
    <location>
        <begin position="962"/>
        <end position="980"/>
    </location>
</feature>
<feature type="compositionally biased region" description="Low complexity" evidence="2">
    <location>
        <begin position="6470"/>
        <end position="6544"/>
    </location>
</feature>
<feature type="region of interest" description="Disordered" evidence="2">
    <location>
        <begin position="1881"/>
        <end position="1944"/>
    </location>
</feature>
<sequence length="6858" mass="737811">MSLELPSYLDWLGYLVGVEWPEGDEDQMWALAEDWRTAANGLREQVSSITDAKSATLAAYVNGDGVEAMSKLFDQLAGAGGGGDGTSILDLAKHFEQLGDSVEESGTEIQYTKLMFYSSLVMAAGEIAAAWLWPPTAPAVEAVVVTMTRIAVRIIGREALDRMLAIAAKMGITAVVKFALKHMVLNTVLGTLQDYGIQQYQVDTGHRKSVNWTQVGVTAISSGVGGAVAGPLGGALGDAIGNRVKTLTRNPALQHYITAGLTGASAGIIGGGAGFVGATAAQFGFDWAENGWDKAVNNLEHTQFDIRMLTAGAFNGGVSGLNHTAAHSFWEPRMALKTSGIGATDLTSVGGHPALDGPGGTHGGTNGVDGPRAGVAPTDTGTTVSDGSTSRPETAAGTEGGSAPANQTGAQLHSAGTTAPTDTHTVSEAPGAGDTNGRPQSSGDTTAAPSPAPIHPATRETPVTETPSTEQTVGGTGSATTSSGSPSATSDGPATGGATPVTSSSYPSAVGGPSGAEATPSTAAGSASSAPSSNTSPGPAAGDSTARAGAPTASPTGSAGPGTSGAGAASAPGTTTAGTGAGSTTSGGTSGPSASASASAAAASNSPSGVAAASAGNAARAATPTGSTQHLPGTTQSPLPETRATAPRPDISRAGAPPEPRAATDQPSPAPADRSETSTPHPAPESASTPDIAGEPGISHSPADTQSPRSDAHQPEGRSQDQTSAGDESPTAHQPSDARPPEPPESRQPTDNRAEETPEARQSTEGRAEDVPGERQPTDGRAGEAPEPRQSTDGPAAGETEPQQVARGGDEQTDDRYEGNQPTGREESSTRAESTVLDEPESRRPVDDSVESGPRDDEPVVRGDEELSGLRDNEPRGSREEGSSAAHEDEHVTPREDEHATPREDDPSASRENDPSSSHEERIEEPRGDEPVARDDVEPAGRNDDGRALRESETSVEPGARLPHDEGNPADRELTARDHGTGSPEGAGEPRRAGEMPQSEGAALPHHEDVPAETRDGSMQSESESAGPERESTSDRERQQKDPASPEDALLVAPMPLGETPNAPAAEGDRARPSEPHRGGEAPGTGPVHPEKTPATDARRGTPPERTDGHKPHPGRVDDPSSTPAREPISLTADEVRERNRGRCGELALRLLRQLTGNKSIVPPERRVGPEGMRIEELVAGAGGRLETFPDGHDAIAARLRDLGDGASAMVVDQYAGAADEHGVGAHAYLLVNRGGEIKVIDPGAGLVHGYPPEIPRETKGTHAILFDSEGKPVRPLKNSVRAGLMHLANEHVGDAAHPPADKPRPPAAAPPEEAGDPKTTRDDTLGDEPTRPLRRSGRQQEEPPPEPRPDTEPQPDTESQRREDRPTGPEDLGQEGVPEYLDQEHSHNWSPRPDDHWSRMDRDEIVHDLDERLGVEVRGAEHLDPEALREFARAIEDVVNQYPIDVRGIEIGGTLHNAGALMEAVPRVLESGRIVVDRIAVNVESIADPTAFAGVVRNGEAIGWAPTGAGDRPLYAVFVHELGHALDFAGGTLARDQVDYALADHYRRTRGEVTPLEYLEWLSQLSNYSFTRDGDVNRTEALADAFMDVVLNGDNATEPAKVLHRLLLDHTANAGHPEAHDPIGERPAHDDGHENHSQEPEFGPQPPESAPAIVDHWTDLDHQAVLDRIQHDLGIEPVGFHLVDDVEVLREVGRALEDSLAENPGIKPKQVVIGPIPTDPDAMAVTFRRSTQPDGVLIPHRIVFNEEWARNPAAFAERIRAQVAAGHHVPGSDARPVYALVVHEYGHVLDHYGQLEARAGLLEDLIHHFVATHEEGDFTAVQEWLRGQLPGYAFDEHGMLNAAEALAEGYRDVMLNGDNASELSKIMAHRLKIAAQDAAGLHPPDTAGHEPPGDPLGARDPAAESPEPHEPPAPQPEPSPEPLGLQPKPSPEPPGPQPEPRTPEELWFDRRMAERADFNAQMADRRAEFLHSLADTAIPGSFEEQLLRDQARHAEGLAQQARDHADSLWTDLGGRPDENPTATSPEEAREADHPAAQQNHSGDGRPPTEPPSRPRASSDDPDGWFDRMRAEQADWDAHMDAKRAEWFHEMADREEPGSQAEREARFEAHMADAEADLSRIRADFMWDLAGGRPDPTTNPTHPDTPPHPATSKNPDETPTVKQPRPEGVSPDETPTVELPHSESAGPDPATATESQRQEGGQPHTLAPKDPVEASPGLHAAVEQLRDSTPEAGERPRSVEDLVYGVRLTDALGIVEALAKRPDALAALRGLAEAARAAGVFDDPASGLGERPQHAPAGEPRTLTLEELRGELLRRLGLPDTVADDVLPRAAGDLQLRNLLRAGGIEALRDAVLAHDSAAGPERARLARTRDDWARKLGVDPALLDPEHTTPAQRRDLLDELRAETLRRASDVADLMVATFHTPGADHVHVVLEADGERVHIRMTEDADGHRRAEIIERPDLPRETPAKPTEPEAKKPGWLKRLWRRMMHGYDGQSPKYPSGSGNDSKGQTMLAMEIGYVTHDEALLHLKDKFNPARILKETATLWKDRERLPLVKHLTARVADAAAEAIPMRTRDGGEYRPWVTEADPRMRAEIEESLRLAGLPIESEMPEPQHEPLDRGPALEPPGERHWGTELPQPLVDAVTARDAALADLVRLAREAGIDIPADDPHTLRAVLDEAVYRLMRRAGAIEALRDAGERWLLEDSWVPFSREISIFDKDPLGRYLREFAHSEAIRVEEDRAAARRAAAGVGPDDDSLEYRPREPRPSFLDLQGVNNGGEWPRHFDDPGEELSNRREGRLFEDALRRDQIQDERSNWAQLLDVGLDRLATEADLRRAVAELRMDVRDQADHLNQLSSAIDHFVELDTQARQHADAFTDVAAQNWVRDHGGVMLDREHGLAVLPGHPQRLVVIRGELDHDVRLLDALVAHPEIREQLNRGELQLDYRLVGLDQHDRTRVLDLEPPQVRFHEVDVEGERSTVALMRNGLEPWRIVQPTPETAAPHSESHTAPAESRDPDVVRAERNEVASRLSVYRMDLGANLAETIAALRHDNALRAAQIEGMADFIRSSDAIDSFHDLDRTLQALAHRLGIDPAELTPRRLAEAMADPAVRKVRRLQAVDDLIKYAKALRENVDEATVLDARKDLARKLGVEPQDLAPAKPAKEDGQIVGFAPDLKNTDKKALLAAINELLHESATRPELLAALTEYGSVLGEVDPFRQRLRFDPSTDPRAVDGELPIHDADAPALLRALRSDSLGEPPASDNPSAAAGVWSRLLGVQMNDFDKTVKIYRDQLGGLHDRLSPNQFADVLTTLRETGDLDLAYQRYRDSAADPAAVFTKEQVKDLVRGVRNARYGEVYEAYRDGKIEKHERLSAKELAATVDSLRAEVRARAADIDLLESLAAEHNRLTDPPQPVAAARDPRTVATDLAAARHDAQLAREGRDHARGRVYREDGGAGLRPIADSDLTPGRVAGTTDYLANRPAEEGGSLPGLDRRLTDLATAADDFDRAQARVADLESELRRSVEADPNESPVTAWQREIDTARAELEALIAADPALARQGFEAILDQVDRMSRMPHEWGDVWTDDLVPLRDAVHRYEQAREFHAAAQRDEAAAARAAETPEQTTARELSTARSDLDAAHSAGDAEAATAAQERVSRWEAEQRLLDAQTAAAADTPHQAADRARAAALADLRAAIAEFRDVTGLDVTEADLTEPNLRATLDRLLPQAGGNLPDLVRAFDKLQSAAEAFHPVDAMHAWVHDTMTPVPETGGGDPHAMFARQVETALAAGETHVTVLSEGVMRMAKRVELVTFDTDPPTQLIRKVVNNPRHATAETLVALIGQAVGAKVPMVHQVDEHTVYMQVMPGDLGSEHFVSITDAGLDAVLSSPDGRRLGLLDVLIGMPDRNFVNWLLSADGSVSGIDHSLAFGGGRRGDELTSRPFARHFAERGPDGETIWHNHDLTAADLAEARARLEALAPVFDEHGHPDWHRAMMDRLAELERHARPNASGDDGESGTPARDPGGPTKPGSDPEVAPAPELEHAASGGQEPPNRPPDTPSGPEPEDPNPRPGNDSGDGSANATPEPEGERTRELPPNPDDVPTAEVPKPGQESTLELPKSSEDSTLELPRPGEDSTLELPPGEDSTLELPPPGEDSTLELPPPGEDSTLELPPPGEDATAELPAPGEDSAAIVPVPHHEATLELPTAAEELPPVDPVADSPTLKALAEFLQGVRDAPDSHGRGVDEVVYVARLLDALGLDAATAHLNDPLTVLRAVAEMARARGFFGDPEQGAPARPMREADDYRDLTPEEIYGDEEFWRTEADPADLLAIETALREAGLNGELPPGRTETTRPLDPAPEATGTHRDAASTHPEGTGSNPESRTQPIHPGGDGPTPERPLEPWSQRPHDPNAAEPRVLTLDELRQRLADEFGLSADDLSRENLPLQAGEMQFRNLLRAGALEALADILTRHDAATGAEREHLARVRDDWARKLGIPEAALDPETTTPEQRKAVLDAQRAETLRRAMDVADLMVAALHVPAADHAHVVLEAEGERVHARVVEKPDGSKRIELVSRPDLGEHRPGAKPKDNPGWLQRVWRRMMHGFHAQSPKYPSGSGNDSKGQTMLAMEIGYATHDEALLHLKDKFNPVRIAKEVATLWKAREDLPLVNKLTRRIADISPDLKAMRTRQGGEYRPWITEADPRLRAEVEESLRLAGLPIESEMPEPHHDPLGPESIQEPPPRRWSTDLPQPLVDSVEARDAALLELVRAAHEHGIVLEDADPRSLRRAVQELHYRAMRRAGAIEGLRDAAQRWLMEDGVVPFSHEVSLLDKDPLGRYVRELALVEALNEQEQKALERRIRAGVGLDHPGLEFRPRDPRVSALDFHGVNNGGEWVLHFDDIDDELSSSREGRLFEDALRRDQIQEERSNWAQLLDVGLDTLATPEDLAHTVADLRVGVRDELARAAAFAEVVDRFLGADTEFRQRADEASAAAARDWVDANGGKLLDREHGLAILPGEHGAPERLVVIRGDNAHDIHLVDALAAHPDVRELVNRGALHVDYRAVSVNDAGRVQVEDLASPNVRFHEVAVDGRQVPVALLREGLDSWRIVQPTSEPVAAPHTEPPATGPRDPDTVRIERNEVAARLAVYEMDLGANLEETILGLRQHNALSLAQLEGMADYIRTSDAIDTFNDLDRALGNLANRLRLDPEQLSPRAIAEALADQRIRMGERRRQAFANLVEYADVLRKNVDEGAALAARDKLARALGVDPDALHKQKAVKDDRKVDIIGWESDRKSTVPDALAEAFENLIFRPDERRAAAIDALTEYVGALAVLDPHRDSGMRYDPLTDPRAVSGDLPVHDPDAPGLLHALASDAIGEPPLTDNPSGAAAMWSRLLGVDVGDIGKTVKIYDERLSYLHDRMTPGQLRDVLTTLDETRGDKDAAYRRYLDSVSDPAKAFTSEQVSDIVRVVERARYAEVYEAYRDGKIEKHERLTPKELAAAVEAIRAELHARAADIDLLERLATEHHDLTNPPEPAAPPRDPRIVGPELAAARHELQVAREGLDYAKGRMYREADGGEFRPLRDSDLTPEHLPGTENYLETRNRAEGGELPGHAQRIEDLTAAASEFDRAQARVAALEAELHDGVRNGLAPGETPVDAWRREVEAARTDLEALVGDSSQAVEHAVDQVDRMSKMPLTWDEVWTDELIPVRDAVHRYQRGQEFLHAAETTAATEAEAAARAAETPQQRTARELDAARADLDAAIAVGDDPARQSAADRLARWEVEQQRLTAEAAAAADTPQSSAHRDRHAAQAALTAAIEHLHHATGLTVTEPDLTPDRLHTTLTDLLTRAGGNLPEAVRAFDHLQHAAETLHAAEAMAAWMDEHYPDAHRPDGNETGGTPTPPGPEKPPSNAPGSVSPASTTGEQPLPPREPNPGAAAVTHAPEAAGTDVPEGAGIHVPEGAGTDVPEGAGTHVPEGAGTHVPEGAGTHVPEGAGTHVPEGAGTHVPEGGQHSAPPANTAEPEPHSPDSGSTALSEQSDGRTAAEWTAGAETVHTWSDPSIATWADGVLATAREHLEQHRAALAELAEIARGLGQDPTGLTALQLEQRLLAVVDAEIQRQQGLMETPAGMSPDVAMAQLKAADQQVRDLTALRSTINAAVRTGVDALSAAQHLGAQVQDAAIRDVLTAAGADIRGPGVGILPGQPPTILIVSPRTDPLTVLGEPAATSLTNQGVPIHAKLLEVDFDGTIHLTDLQPPATPTEPTTPPKPISPPEPTTPPESTTPTEPTTLTEPTTAAEPTAPVEPSTPVEPTIPVEPTTHPAVGPTPQHSEEPKPAQPKNAAEQPNPNERAEPDSNAHEPLAEPSDEAHPPTDPPVSGDRGDDNPSRPPTQDDSAEPTPTPTQDLGEAPKPNPAPEPEPASGADAGGGDREQSVAGDDRYRYNPNWRSHLPFPYNPYNPEFPEYTPRPPEQPAPWTLPPEQTHQPHQPQHPGTPGHPHHPTSPGGPSSPNGQHPHFQQQPQHPQHPNRQHQYPANPQQQWPQQQQWPHQPQWPSTPTMPPWHQNSGAQNPRWPSEPGVSQSPQWPTLPGTPETPQWPTVPGSRQGSQWLPTSGAQQNPQLPARPDAPTHQPSTPGSPQALPWNDGAGGPHGLPGPGTPPGPNQVGVSQPPRWPADAGVPSQEPSSHAAAQGSSANGSAGQGLPGGSPMMSPGGHQGAGNGNSRGTSRFPRASAGPAQGGQIYLRQHSGYGEYAWLDPATGRLSSAPMGPSAPAGVFDDLDGLRVAFYRDPQAGLVVRIGDQVIEVDRLGAGALWERVGADLHRLVIGSPGDVRCELRYRALPADADLGLLIRDVLSDPSRRFGIFG</sequence>
<feature type="coiled-coil region" evidence="1">
    <location>
        <begin position="5612"/>
        <end position="5668"/>
    </location>
</feature>
<feature type="compositionally biased region" description="Gly residues" evidence="2">
    <location>
        <begin position="357"/>
        <end position="367"/>
    </location>
</feature>
<feature type="region of interest" description="Disordered" evidence="2">
    <location>
        <begin position="4712"/>
        <end position="4742"/>
    </location>
</feature>
<feature type="compositionally biased region" description="Polar residues" evidence="2">
    <location>
        <begin position="627"/>
        <end position="639"/>
    </location>
</feature>
<dbReference type="OrthoDB" id="4550080at2"/>
<feature type="region of interest" description="Disordered" evidence="2">
    <location>
        <begin position="5105"/>
        <end position="5127"/>
    </location>
</feature>
<dbReference type="KEGG" id="nyu:D7D52_28220"/>
<feature type="domain" description="Tox-PL" evidence="3">
    <location>
        <begin position="1175"/>
        <end position="1246"/>
    </location>
</feature>
<feature type="compositionally biased region" description="Polar residues" evidence="2">
    <location>
        <begin position="404"/>
        <end position="426"/>
    </location>
</feature>
<feature type="compositionally biased region" description="Basic and acidic residues" evidence="2">
    <location>
        <begin position="1339"/>
        <end position="1352"/>
    </location>
</feature>
<dbReference type="RefSeq" id="WP_120741175.1">
    <property type="nucleotide sequence ID" value="NZ_CP032568.1"/>
</dbReference>
<feature type="compositionally biased region" description="Basic and acidic residues" evidence="2">
    <location>
        <begin position="1067"/>
        <end position="1080"/>
    </location>
</feature>
<feature type="compositionally biased region" description="Basic and acidic residues" evidence="2">
    <location>
        <begin position="6419"/>
        <end position="6433"/>
    </location>
</feature>
<feature type="region of interest" description="Disordered" evidence="2">
    <location>
        <begin position="1614"/>
        <end position="1653"/>
    </location>
</feature>
<dbReference type="InterPro" id="IPR028908">
    <property type="entry name" value="Tox-PL_dom"/>
</dbReference>
<feature type="compositionally biased region" description="Low complexity" evidence="2">
    <location>
        <begin position="3612"/>
        <end position="3626"/>
    </location>
</feature>
<feature type="compositionally biased region" description="Pro residues" evidence="2">
    <location>
        <begin position="4047"/>
        <end position="4057"/>
    </location>
</feature>
<dbReference type="Pfam" id="PF15644">
    <property type="entry name" value="Gln_amidase"/>
    <property type="match status" value="1"/>
</dbReference>
<feature type="compositionally biased region" description="Low complexity" evidence="2">
    <location>
        <begin position="478"/>
        <end position="493"/>
    </location>
</feature>
<feature type="compositionally biased region" description="Basic and acidic residues" evidence="2">
    <location>
        <begin position="1316"/>
        <end position="1332"/>
    </location>
</feature>
<feature type="compositionally biased region" description="Polar residues" evidence="2">
    <location>
        <begin position="6584"/>
        <end position="6611"/>
    </location>
</feature>
<evidence type="ECO:0008006" key="7">
    <source>
        <dbReference type="Google" id="ProtNLM"/>
    </source>
</evidence>
<organism evidence="5 6">
    <name type="scientific">Nocardia yunnanensis</name>
    <dbReference type="NCBI Taxonomy" id="2382165"/>
    <lineage>
        <taxon>Bacteria</taxon>
        <taxon>Bacillati</taxon>
        <taxon>Actinomycetota</taxon>
        <taxon>Actinomycetes</taxon>
        <taxon>Mycobacteriales</taxon>
        <taxon>Nocardiaceae</taxon>
        <taxon>Nocardia</taxon>
    </lineage>
</organism>
<feature type="compositionally biased region" description="Basic and acidic residues" evidence="2">
    <location>
        <begin position="1618"/>
        <end position="1640"/>
    </location>
</feature>
<feature type="compositionally biased region" description="Polar residues" evidence="2">
    <location>
        <begin position="5904"/>
        <end position="5916"/>
    </location>
</feature>
<feature type="compositionally biased region" description="Polar residues" evidence="2">
    <location>
        <begin position="6020"/>
        <end position="6029"/>
    </location>
</feature>
<feature type="compositionally biased region" description="Basic and acidic residues" evidence="2">
    <location>
        <begin position="6341"/>
        <end position="6362"/>
    </location>
</feature>
<feature type="compositionally biased region" description="Basic and acidic residues" evidence="2">
    <location>
        <begin position="1089"/>
        <end position="1119"/>
    </location>
</feature>
<dbReference type="PANTHER" id="PTHR48125">
    <property type="entry name" value="LP07818P1"/>
    <property type="match status" value="1"/>
</dbReference>
<feature type="compositionally biased region" description="Basic and acidic residues" evidence="2">
    <location>
        <begin position="2780"/>
        <end position="2792"/>
    </location>
</feature>
<evidence type="ECO:0000313" key="5">
    <source>
        <dbReference type="EMBL" id="AYF77052.1"/>
    </source>
</evidence>
<feature type="region of interest" description="Disordered" evidence="2">
    <location>
        <begin position="4000"/>
        <end position="4185"/>
    </location>
</feature>
<feature type="compositionally biased region" description="Basic and acidic residues" evidence="2">
    <location>
        <begin position="1005"/>
        <end position="1016"/>
    </location>
</feature>
<keyword evidence="6" id="KW-1185">Reference proteome</keyword>
<feature type="compositionally biased region" description="Basic and acidic residues" evidence="2">
    <location>
        <begin position="1990"/>
        <end position="2007"/>
    </location>
</feature>
<feature type="compositionally biased region" description="Polar residues" evidence="2">
    <location>
        <begin position="461"/>
        <end position="471"/>
    </location>
</feature>
<evidence type="ECO:0000256" key="1">
    <source>
        <dbReference type="SAM" id="Coils"/>
    </source>
</evidence>
<feature type="compositionally biased region" description="Low complexity" evidence="2">
    <location>
        <begin position="6676"/>
        <end position="6689"/>
    </location>
</feature>
<feature type="compositionally biased region" description="Polar residues" evidence="2">
    <location>
        <begin position="437"/>
        <end position="448"/>
    </location>
</feature>
<feature type="coiled-coil region" evidence="1">
    <location>
        <begin position="3497"/>
        <end position="3551"/>
    </location>
</feature>
<feature type="region of interest" description="Disordered" evidence="2">
    <location>
        <begin position="2745"/>
        <end position="2792"/>
    </location>
</feature>
<keyword evidence="1" id="KW-0175">Coiled coil</keyword>
<evidence type="ECO:0000259" key="4">
    <source>
        <dbReference type="Pfam" id="PF25547"/>
    </source>
</evidence>
<feature type="compositionally biased region" description="Pro residues" evidence="2">
    <location>
        <begin position="1912"/>
        <end position="1922"/>
    </location>
</feature>
<evidence type="ECO:0000259" key="3">
    <source>
        <dbReference type="Pfam" id="PF15644"/>
    </source>
</evidence>
<proteinExistence type="predicted"/>
<feature type="region of interest" description="Disordered" evidence="2">
    <location>
        <begin position="5877"/>
        <end position="6046"/>
    </location>
</feature>
<feature type="compositionally biased region" description="Polar residues" evidence="2">
    <location>
        <begin position="4371"/>
        <end position="4380"/>
    </location>
</feature>
<feature type="compositionally biased region" description="Low complexity" evidence="2">
    <location>
        <begin position="6271"/>
        <end position="6311"/>
    </location>
</feature>
<reference evidence="5 6" key="1">
    <citation type="submission" date="2018-09" db="EMBL/GenBank/DDBJ databases">
        <title>Nocardia yunnanensis sp. nov., an actinomycete isolated from a soil sample.</title>
        <authorList>
            <person name="Zhang J."/>
        </authorList>
    </citation>
    <scope>NUCLEOTIDE SEQUENCE [LARGE SCALE GENOMIC DNA]</scope>
    <source>
        <strain evidence="5 6">CFHS0054</strain>
    </source>
</reference>
<feature type="compositionally biased region" description="Pro residues" evidence="2">
    <location>
        <begin position="6457"/>
        <end position="6469"/>
    </location>
</feature>
<dbReference type="PANTHER" id="PTHR48125:SF12">
    <property type="entry name" value="AT HOOK TRANSCRIPTION FACTOR FAMILY-RELATED"/>
    <property type="match status" value="1"/>
</dbReference>
<feature type="region of interest" description="Disordered" evidence="2">
    <location>
        <begin position="1990"/>
        <end position="2108"/>
    </location>
</feature>
<feature type="compositionally biased region" description="Basic and acidic residues" evidence="2">
    <location>
        <begin position="840"/>
        <end position="953"/>
    </location>
</feature>
<feature type="compositionally biased region" description="Pro residues" evidence="2">
    <location>
        <begin position="1929"/>
        <end position="1941"/>
    </location>
</feature>
<feature type="compositionally biased region" description="Pro residues" evidence="2">
    <location>
        <begin position="6249"/>
        <end position="6270"/>
    </location>
</feature>
<feature type="domain" description="Outer membrane channel protein CpnT-like N-terminal" evidence="4">
    <location>
        <begin position="18"/>
        <end position="151"/>
    </location>
</feature>
<feature type="compositionally biased region" description="Low complexity" evidence="2">
    <location>
        <begin position="378"/>
        <end position="390"/>
    </location>
</feature>
<feature type="region of interest" description="Disordered" evidence="2">
    <location>
        <begin position="1294"/>
        <end position="1377"/>
    </location>
</feature>
<feature type="compositionally biased region" description="Low complexity" evidence="2">
    <location>
        <begin position="566"/>
        <end position="626"/>
    </location>
</feature>
<feature type="compositionally biased region" description="Basic and acidic residues" evidence="2">
    <location>
        <begin position="710"/>
        <end position="719"/>
    </location>
</feature>
<feature type="compositionally biased region" description="Gly residues" evidence="2">
    <location>
        <begin position="6637"/>
        <end position="6646"/>
    </location>
</feature>
<protein>
    <recommendedName>
        <fullName evidence="7">Tox-PL domain-containing protein</fullName>
    </recommendedName>
</protein>
<feature type="compositionally biased region" description="Basic and acidic residues" evidence="2">
    <location>
        <begin position="2065"/>
        <end position="2108"/>
    </location>
</feature>
<feature type="compositionally biased region" description="Basic and acidic residues" evidence="2">
    <location>
        <begin position="1294"/>
        <end position="1305"/>
    </location>
</feature>
<feature type="compositionally biased region" description="Pro residues" evidence="2">
    <location>
        <begin position="5892"/>
        <end position="5903"/>
    </location>
</feature>
<feature type="region of interest" description="Disordered" evidence="2">
    <location>
        <begin position="3470"/>
        <end position="3490"/>
    </location>
</feature>
<feature type="compositionally biased region" description="Basic and acidic residues" evidence="2">
    <location>
        <begin position="739"/>
        <end position="787"/>
    </location>
</feature>
<dbReference type="Pfam" id="PF25547">
    <property type="entry name" value="WXG100_2"/>
    <property type="match status" value="1"/>
</dbReference>
<feature type="region of interest" description="Disordered" evidence="2">
    <location>
        <begin position="2127"/>
        <end position="2214"/>
    </location>
</feature>
<gene>
    <name evidence="5" type="ORF">D7D52_28220</name>
</gene>